<organism evidence="1 2">
    <name type="scientific">Daphnia pulex</name>
    <name type="common">Water flea</name>
    <dbReference type="NCBI Taxonomy" id="6669"/>
    <lineage>
        <taxon>Eukaryota</taxon>
        <taxon>Metazoa</taxon>
        <taxon>Ecdysozoa</taxon>
        <taxon>Arthropoda</taxon>
        <taxon>Crustacea</taxon>
        <taxon>Branchiopoda</taxon>
        <taxon>Diplostraca</taxon>
        <taxon>Cladocera</taxon>
        <taxon>Anomopoda</taxon>
        <taxon>Daphniidae</taxon>
        <taxon>Daphnia</taxon>
    </lineage>
</organism>
<dbReference type="HOGENOM" id="CLU_2361846_0_0_1"/>
<gene>
    <name evidence="1" type="ORF">DAPPUDRAFT_244288</name>
</gene>
<keyword evidence="2" id="KW-1185">Reference proteome</keyword>
<dbReference type="AlphaFoldDB" id="E9GKL7"/>
<proteinExistence type="predicted"/>
<dbReference type="InParanoid" id="E9GKL7"/>
<protein>
    <submittedName>
        <fullName evidence="1">Uncharacterized protein</fullName>
    </submittedName>
</protein>
<accession>E9GKL7</accession>
<dbReference type="KEGG" id="dpx:DAPPUDRAFT_244288"/>
<dbReference type="Proteomes" id="UP000000305">
    <property type="component" value="Unassembled WGS sequence"/>
</dbReference>
<sequence length="96" mass="10809">MYSTSTLDPVYTDQKRTFSSITHRLWQFSSGWSSSNATLSTTEGPERCVITGGPPTRLNDVTFEGSPLAAYLLQDRLQDRGFDLQMFERLCSLLPI</sequence>
<evidence type="ECO:0000313" key="2">
    <source>
        <dbReference type="Proteomes" id="UP000000305"/>
    </source>
</evidence>
<name>E9GKL7_DAPPU</name>
<reference evidence="1 2" key="1">
    <citation type="journal article" date="2011" name="Science">
        <title>The ecoresponsive genome of Daphnia pulex.</title>
        <authorList>
            <person name="Colbourne J.K."/>
            <person name="Pfrender M.E."/>
            <person name="Gilbert D."/>
            <person name="Thomas W.K."/>
            <person name="Tucker A."/>
            <person name="Oakley T.H."/>
            <person name="Tokishita S."/>
            <person name="Aerts A."/>
            <person name="Arnold G.J."/>
            <person name="Basu M.K."/>
            <person name="Bauer D.J."/>
            <person name="Caceres C.E."/>
            <person name="Carmel L."/>
            <person name="Casola C."/>
            <person name="Choi J.H."/>
            <person name="Detter J.C."/>
            <person name="Dong Q."/>
            <person name="Dusheyko S."/>
            <person name="Eads B.D."/>
            <person name="Frohlich T."/>
            <person name="Geiler-Samerotte K.A."/>
            <person name="Gerlach D."/>
            <person name="Hatcher P."/>
            <person name="Jogdeo S."/>
            <person name="Krijgsveld J."/>
            <person name="Kriventseva E.V."/>
            <person name="Kultz D."/>
            <person name="Laforsch C."/>
            <person name="Lindquist E."/>
            <person name="Lopez J."/>
            <person name="Manak J.R."/>
            <person name="Muller J."/>
            <person name="Pangilinan J."/>
            <person name="Patwardhan R.P."/>
            <person name="Pitluck S."/>
            <person name="Pritham E.J."/>
            <person name="Rechtsteiner A."/>
            <person name="Rho M."/>
            <person name="Rogozin I.B."/>
            <person name="Sakarya O."/>
            <person name="Salamov A."/>
            <person name="Schaack S."/>
            <person name="Shapiro H."/>
            <person name="Shiga Y."/>
            <person name="Skalitzky C."/>
            <person name="Smith Z."/>
            <person name="Souvorov A."/>
            <person name="Sung W."/>
            <person name="Tang Z."/>
            <person name="Tsuchiya D."/>
            <person name="Tu H."/>
            <person name="Vos H."/>
            <person name="Wang M."/>
            <person name="Wolf Y.I."/>
            <person name="Yamagata H."/>
            <person name="Yamada T."/>
            <person name="Ye Y."/>
            <person name="Shaw J.R."/>
            <person name="Andrews J."/>
            <person name="Crease T.J."/>
            <person name="Tang H."/>
            <person name="Lucas S.M."/>
            <person name="Robertson H.M."/>
            <person name="Bork P."/>
            <person name="Koonin E.V."/>
            <person name="Zdobnov E.M."/>
            <person name="Grigoriev I.V."/>
            <person name="Lynch M."/>
            <person name="Boore J.L."/>
        </authorList>
    </citation>
    <scope>NUCLEOTIDE SEQUENCE [LARGE SCALE GENOMIC DNA]</scope>
</reference>
<dbReference type="EMBL" id="GL732549">
    <property type="protein sequence ID" value="EFX80041.1"/>
    <property type="molecule type" value="Genomic_DNA"/>
</dbReference>
<evidence type="ECO:0000313" key="1">
    <source>
        <dbReference type="EMBL" id="EFX80041.1"/>
    </source>
</evidence>